<keyword evidence="2" id="KW-1185">Reference proteome</keyword>
<reference evidence="2" key="1">
    <citation type="journal article" date="2013" name="Science">
        <title>The Amborella genome and the evolution of flowering plants.</title>
        <authorList>
            <consortium name="Amborella Genome Project"/>
        </authorList>
    </citation>
    <scope>NUCLEOTIDE SEQUENCE [LARGE SCALE GENOMIC DNA]</scope>
</reference>
<dbReference type="AlphaFoldDB" id="W1NJL7"/>
<gene>
    <name evidence="1" type="ORF">AMTR_s00008p00246280</name>
</gene>
<protein>
    <submittedName>
        <fullName evidence="1">Uncharacterized protein</fullName>
    </submittedName>
</protein>
<organism evidence="1 2">
    <name type="scientific">Amborella trichopoda</name>
    <dbReference type="NCBI Taxonomy" id="13333"/>
    <lineage>
        <taxon>Eukaryota</taxon>
        <taxon>Viridiplantae</taxon>
        <taxon>Streptophyta</taxon>
        <taxon>Embryophyta</taxon>
        <taxon>Tracheophyta</taxon>
        <taxon>Spermatophyta</taxon>
        <taxon>Magnoliopsida</taxon>
        <taxon>Amborellales</taxon>
        <taxon>Amborellaceae</taxon>
        <taxon>Amborella</taxon>
    </lineage>
</organism>
<name>W1NJL7_AMBTC</name>
<sequence>MHKLTHLLHRESSRAILCSELEPWFLPPFALVASQAPHIKLSAFCIEPGASPSSCMPLPCAHTPFPGGLS</sequence>
<dbReference type="Gramene" id="ERM95429">
    <property type="protein sequence ID" value="ERM95429"/>
    <property type="gene ID" value="AMTR_s00008p00246280"/>
</dbReference>
<dbReference type="HOGENOM" id="CLU_2761137_0_0_1"/>
<dbReference type="Proteomes" id="UP000017836">
    <property type="component" value="Unassembled WGS sequence"/>
</dbReference>
<proteinExistence type="predicted"/>
<accession>W1NJL7</accession>
<evidence type="ECO:0000313" key="2">
    <source>
        <dbReference type="Proteomes" id="UP000017836"/>
    </source>
</evidence>
<evidence type="ECO:0000313" key="1">
    <source>
        <dbReference type="EMBL" id="ERM95429.1"/>
    </source>
</evidence>
<dbReference type="EMBL" id="KI397486">
    <property type="protein sequence ID" value="ERM95429.1"/>
    <property type="molecule type" value="Genomic_DNA"/>
</dbReference>